<name>A0A1G8FWC9_9SPHI</name>
<keyword evidence="2" id="KW-1185">Reference proteome</keyword>
<protein>
    <submittedName>
        <fullName evidence="1">Plasmid stabilization system protein ParE</fullName>
    </submittedName>
</protein>
<accession>A0A1G8FWC9</accession>
<evidence type="ECO:0000313" key="2">
    <source>
        <dbReference type="Proteomes" id="UP000199705"/>
    </source>
</evidence>
<reference evidence="2" key="1">
    <citation type="submission" date="2016-10" db="EMBL/GenBank/DDBJ databases">
        <authorList>
            <person name="Varghese N."/>
            <person name="Submissions S."/>
        </authorList>
    </citation>
    <scope>NUCLEOTIDE SEQUENCE [LARGE SCALE GENOMIC DNA]</scope>
    <source>
        <strain evidence="2">Gh-67</strain>
    </source>
</reference>
<dbReference type="Proteomes" id="UP000199705">
    <property type="component" value="Unassembled WGS sequence"/>
</dbReference>
<dbReference type="AlphaFoldDB" id="A0A1G8FWC9"/>
<dbReference type="STRING" id="551996.SAMN05192573_11383"/>
<dbReference type="InterPro" id="IPR035093">
    <property type="entry name" value="RelE/ParE_toxin_dom_sf"/>
</dbReference>
<organism evidence="1 2">
    <name type="scientific">Mucilaginibacter gossypii</name>
    <dbReference type="NCBI Taxonomy" id="551996"/>
    <lineage>
        <taxon>Bacteria</taxon>
        <taxon>Pseudomonadati</taxon>
        <taxon>Bacteroidota</taxon>
        <taxon>Sphingobacteriia</taxon>
        <taxon>Sphingobacteriales</taxon>
        <taxon>Sphingobacteriaceae</taxon>
        <taxon>Mucilaginibacter</taxon>
    </lineage>
</organism>
<evidence type="ECO:0000313" key="1">
    <source>
        <dbReference type="EMBL" id="SDH86370.1"/>
    </source>
</evidence>
<gene>
    <name evidence="1" type="ORF">SAMN05192573_11383</name>
</gene>
<sequence>MGKDQLVRINYTNRSISDAEAIKNYLLYKFTQREVDKFFHLLEIFESVILTFPELYPKSSINKKVHRAVLSKQLSVFYTTSKYKISIVAILDNRISTSKWP</sequence>
<proteinExistence type="predicted"/>
<dbReference type="Gene3D" id="3.30.2310.20">
    <property type="entry name" value="RelE-like"/>
    <property type="match status" value="1"/>
</dbReference>
<dbReference type="EMBL" id="FNCG01000013">
    <property type="protein sequence ID" value="SDH86370.1"/>
    <property type="molecule type" value="Genomic_DNA"/>
</dbReference>